<dbReference type="InterPro" id="IPR005255">
    <property type="entry name" value="PdxA_fam"/>
</dbReference>
<dbReference type="STRING" id="1794912.AXX12_16970"/>
<dbReference type="GO" id="GO:0016491">
    <property type="term" value="F:oxidoreductase activity"/>
    <property type="evidence" value="ECO:0007669"/>
    <property type="project" value="UniProtKB-KW"/>
</dbReference>
<evidence type="ECO:0000256" key="1">
    <source>
        <dbReference type="ARBA" id="ARBA00022723"/>
    </source>
</evidence>
<dbReference type="Proteomes" id="UP000076268">
    <property type="component" value="Unassembled WGS sequence"/>
</dbReference>
<dbReference type="PANTHER" id="PTHR30004">
    <property type="entry name" value="4-HYDROXYTHREONINE-4-PHOSPHATE DEHYDROGENASE"/>
    <property type="match status" value="1"/>
</dbReference>
<dbReference type="PANTHER" id="PTHR30004:SF3">
    <property type="entry name" value="4-HYDROXYTHREONINE-4-PHOSPHATE DEHYDROGENASE 2-RELATED"/>
    <property type="match status" value="1"/>
</dbReference>
<dbReference type="SUPFAM" id="SSF53659">
    <property type="entry name" value="Isocitrate/Isopropylmalate dehydrogenase-like"/>
    <property type="match status" value="1"/>
</dbReference>
<accession>A0A154BVF0</accession>
<evidence type="ECO:0000256" key="3">
    <source>
        <dbReference type="ARBA" id="ARBA00023027"/>
    </source>
</evidence>
<protein>
    <submittedName>
        <fullName evidence="4">4-hydroxythreonine-4-phosphate dehydrogenase</fullName>
    </submittedName>
</protein>
<evidence type="ECO:0000313" key="5">
    <source>
        <dbReference type="Proteomes" id="UP000076268"/>
    </source>
</evidence>
<dbReference type="AlphaFoldDB" id="A0A154BVF0"/>
<proteinExistence type="predicted"/>
<dbReference type="OrthoDB" id="9801783at2"/>
<name>A0A154BVF0_ANASB</name>
<evidence type="ECO:0000313" key="4">
    <source>
        <dbReference type="EMBL" id="KYZ77956.1"/>
    </source>
</evidence>
<evidence type="ECO:0000256" key="2">
    <source>
        <dbReference type="ARBA" id="ARBA00023002"/>
    </source>
</evidence>
<gene>
    <name evidence="4" type="ORF">AXX12_16970</name>
</gene>
<keyword evidence="2" id="KW-0560">Oxidoreductase</keyword>
<reference evidence="4 5" key="1">
    <citation type="submission" date="2016-02" db="EMBL/GenBank/DDBJ databases">
        <title>Anaerosporomusa subterraneum gen. nov., sp. nov., a spore-forming obligate anaerobe isolated from saprolite.</title>
        <authorList>
            <person name="Choi J.K."/>
            <person name="Shah M."/>
            <person name="Yee N."/>
        </authorList>
    </citation>
    <scope>NUCLEOTIDE SEQUENCE [LARGE SCALE GENOMIC DNA]</scope>
    <source>
        <strain evidence="4 5">RU4</strain>
    </source>
</reference>
<comment type="caution">
    <text evidence="4">The sequence shown here is derived from an EMBL/GenBank/DDBJ whole genome shotgun (WGS) entry which is preliminary data.</text>
</comment>
<dbReference type="GO" id="GO:0046872">
    <property type="term" value="F:metal ion binding"/>
    <property type="evidence" value="ECO:0007669"/>
    <property type="project" value="UniProtKB-KW"/>
</dbReference>
<keyword evidence="5" id="KW-1185">Reference proteome</keyword>
<dbReference type="Pfam" id="PF04166">
    <property type="entry name" value="PdxA"/>
    <property type="match status" value="1"/>
</dbReference>
<keyword evidence="1" id="KW-0479">Metal-binding</keyword>
<dbReference type="EMBL" id="LSGP01000005">
    <property type="protein sequence ID" value="KYZ77956.1"/>
    <property type="molecule type" value="Genomic_DNA"/>
</dbReference>
<dbReference type="Gene3D" id="3.40.718.10">
    <property type="entry name" value="Isopropylmalate Dehydrogenase"/>
    <property type="match status" value="1"/>
</dbReference>
<sequence length="350" mass="37377">MTNTCEEKPIIGIILGDAAGIGPEIVAKVAATDLFATCCRPVIIGDIRVLQQGMRVAKVTFPYKVIESMNEADWDKGLLVLGQKNLNPEEIKVGEINPICGKASGDALILAINLYKAGKIDGFCFAPLNKAAMKLGGHEFESEHMLFAHHFNWTGPFGEVNVLDDLWTSRVTSHIPIKEVSAKLTVENIMRAIRLADRTLRRAGIGNAKLGIAALNPHGGENGLCGREEIDVIIPAMELARQENIDVVGPFPADILFIKAFNGDFDAAVTMYHDQGQIAMKLKGFEFGITVAAGLPAPIVTAAHGTAYDIAGKGIAKTGALENAVKMAARIALCDKVRLDSGGVLTPPES</sequence>
<dbReference type="RefSeq" id="WP_066237506.1">
    <property type="nucleotide sequence ID" value="NZ_LSGP01000005.1"/>
</dbReference>
<keyword evidence="3" id="KW-0520">NAD</keyword>
<dbReference type="GO" id="GO:0051287">
    <property type="term" value="F:NAD binding"/>
    <property type="evidence" value="ECO:0007669"/>
    <property type="project" value="InterPro"/>
</dbReference>
<organism evidence="4 5">
    <name type="scientific">Anaerosporomusa subterranea</name>
    <dbReference type="NCBI Taxonomy" id="1794912"/>
    <lineage>
        <taxon>Bacteria</taxon>
        <taxon>Bacillati</taxon>
        <taxon>Bacillota</taxon>
        <taxon>Negativicutes</taxon>
        <taxon>Acetonemataceae</taxon>
        <taxon>Anaerosporomusa</taxon>
    </lineage>
</organism>